<organism evidence="2 3">
    <name type="scientific">Neolewinella xylanilytica</name>
    <dbReference type="NCBI Taxonomy" id="1514080"/>
    <lineage>
        <taxon>Bacteria</taxon>
        <taxon>Pseudomonadati</taxon>
        <taxon>Bacteroidota</taxon>
        <taxon>Saprospiria</taxon>
        <taxon>Saprospirales</taxon>
        <taxon>Lewinellaceae</taxon>
        <taxon>Neolewinella</taxon>
    </lineage>
</organism>
<feature type="domain" description="PIN" evidence="1">
    <location>
        <begin position="3"/>
        <end position="117"/>
    </location>
</feature>
<comment type="caution">
    <text evidence="2">The sequence shown here is derived from an EMBL/GenBank/DDBJ whole genome shotgun (WGS) entry which is preliminary data.</text>
</comment>
<dbReference type="Gene3D" id="3.40.50.1010">
    <property type="entry name" value="5'-nuclease"/>
    <property type="match status" value="1"/>
</dbReference>
<sequence>MNRLFVDTNIVLDLLGRRKEYPAAAELFSRADRGELEICVSALTFANANYILGRQLDRLAAVRVLRDLSLVVRVVDLSGRVVRLALNDNAFTDFEDSLQYYSALESDSEVIITRNQRDFTTSKLPVLSAGEYLNSQDKG</sequence>
<gene>
    <name evidence="2" type="ORF">CLV84_3475</name>
</gene>
<dbReference type="Pfam" id="PF13470">
    <property type="entry name" value="PIN_3"/>
    <property type="match status" value="1"/>
</dbReference>
<keyword evidence="3" id="KW-1185">Reference proteome</keyword>
<accession>A0A2S6I5V0</accession>
<reference evidence="2 3" key="1">
    <citation type="submission" date="2018-02" db="EMBL/GenBank/DDBJ databases">
        <title>Genomic Encyclopedia of Archaeal and Bacterial Type Strains, Phase II (KMG-II): from individual species to whole genera.</title>
        <authorList>
            <person name="Goeker M."/>
        </authorList>
    </citation>
    <scope>NUCLEOTIDE SEQUENCE [LARGE SCALE GENOMIC DNA]</scope>
    <source>
        <strain evidence="2 3">DSM 29526</strain>
    </source>
</reference>
<dbReference type="RefSeq" id="WP_104420971.1">
    <property type="nucleotide sequence ID" value="NZ_PTJC01000006.1"/>
</dbReference>
<dbReference type="SUPFAM" id="SSF88723">
    <property type="entry name" value="PIN domain-like"/>
    <property type="match status" value="1"/>
</dbReference>
<evidence type="ECO:0000259" key="1">
    <source>
        <dbReference type="Pfam" id="PF13470"/>
    </source>
</evidence>
<dbReference type="InterPro" id="IPR029060">
    <property type="entry name" value="PIN-like_dom_sf"/>
</dbReference>
<dbReference type="CDD" id="cd09854">
    <property type="entry name" value="PIN_VapC-like"/>
    <property type="match status" value="1"/>
</dbReference>
<dbReference type="EMBL" id="PTJC01000006">
    <property type="protein sequence ID" value="PPK86544.1"/>
    <property type="molecule type" value="Genomic_DNA"/>
</dbReference>
<dbReference type="OrthoDB" id="1148871at2"/>
<evidence type="ECO:0000313" key="3">
    <source>
        <dbReference type="Proteomes" id="UP000237662"/>
    </source>
</evidence>
<name>A0A2S6I5V0_9BACT</name>
<dbReference type="AlphaFoldDB" id="A0A2S6I5V0"/>
<protein>
    <submittedName>
        <fullName evidence="2">PIN domain-containing protein</fullName>
    </submittedName>
</protein>
<dbReference type="InterPro" id="IPR002716">
    <property type="entry name" value="PIN_dom"/>
</dbReference>
<evidence type="ECO:0000313" key="2">
    <source>
        <dbReference type="EMBL" id="PPK86544.1"/>
    </source>
</evidence>
<dbReference type="Proteomes" id="UP000237662">
    <property type="component" value="Unassembled WGS sequence"/>
</dbReference>
<proteinExistence type="predicted"/>